<protein>
    <recommendedName>
        <fullName evidence="2">DUF6546 domain-containing protein</fullName>
    </recommendedName>
</protein>
<dbReference type="Proteomes" id="UP001322138">
    <property type="component" value="Unassembled WGS sequence"/>
</dbReference>
<evidence type="ECO:0000256" key="1">
    <source>
        <dbReference type="SAM" id="SignalP"/>
    </source>
</evidence>
<dbReference type="InterPro" id="IPR046676">
    <property type="entry name" value="DUF6546"/>
</dbReference>
<keyword evidence="4" id="KW-1185">Reference proteome</keyword>
<name>A0ABR0F8T0_9PEZI</name>
<reference evidence="3 4" key="1">
    <citation type="journal article" date="2023" name="bioRxiv">
        <title>High-quality genome assemblies of four members of thePodospora anserinaspecies complex.</title>
        <authorList>
            <person name="Ament-Velasquez S.L."/>
            <person name="Vogan A.A."/>
            <person name="Wallerman O."/>
            <person name="Hartmann F."/>
            <person name="Gautier V."/>
            <person name="Silar P."/>
            <person name="Giraud T."/>
            <person name="Johannesson H."/>
        </authorList>
    </citation>
    <scope>NUCLEOTIDE SEQUENCE [LARGE SCALE GENOMIC DNA]</scope>
    <source>
        <strain evidence="3 4">CBS 112042</strain>
    </source>
</reference>
<evidence type="ECO:0000313" key="3">
    <source>
        <dbReference type="EMBL" id="KAK4639707.1"/>
    </source>
</evidence>
<accession>A0ABR0F8T0</accession>
<comment type="caution">
    <text evidence="3">The sequence shown here is derived from an EMBL/GenBank/DDBJ whole genome shotgun (WGS) entry which is preliminary data.</text>
</comment>
<proteinExistence type="predicted"/>
<organism evidence="3 4">
    <name type="scientific">Podospora bellae-mahoneyi</name>
    <dbReference type="NCBI Taxonomy" id="2093777"/>
    <lineage>
        <taxon>Eukaryota</taxon>
        <taxon>Fungi</taxon>
        <taxon>Dikarya</taxon>
        <taxon>Ascomycota</taxon>
        <taxon>Pezizomycotina</taxon>
        <taxon>Sordariomycetes</taxon>
        <taxon>Sordariomycetidae</taxon>
        <taxon>Sordariales</taxon>
        <taxon>Podosporaceae</taxon>
        <taxon>Podospora</taxon>
    </lineage>
</organism>
<dbReference type="GeneID" id="87902102"/>
<sequence length="405" mass="47037">MTRALLLLLDILSRWERKDALDHDQVPKGMSLEISIQSPSDSQHWFQHLFSLRECHPYNPFPQGSGSRNDLATGSFSIKHNTDETHCIRNGALRYLDCPDGAILRLCGKLLDLNYRIVPRHGTRRKRKTFPRIEIVTGLAFRRQCHRKLSSNVVSKVITESFVCLEDMRKLKKLVKTGFPSTLRRLSIFKDFDRRHESFTRPSRLALGRVLNKASRELEVLAEAEVFFENPPKLRYRPKLSPQWPNFRRLALTTAELHPEKLNSTITGSLNYPCKRWMPKLKILEIGNSGEWTEEKGHACIFRYTFNERDGPIVTWSSTWPAEKELVLSPDLIQRWQVITSHTGHQLKVKRKPLVGVGLERPYQLSCLHVAVVPWLFLRKDILSGVSKFQLISELHSRFRDRELC</sequence>
<feature type="chain" id="PRO_5047481754" description="DUF6546 domain-containing protein" evidence="1">
    <location>
        <begin position="21"/>
        <end position="405"/>
    </location>
</feature>
<feature type="signal peptide" evidence="1">
    <location>
        <begin position="1"/>
        <end position="20"/>
    </location>
</feature>
<evidence type="ECO:0000259" key="2">
    <source>
        <dbReference type="Pfam" id="PF20183"/>
    </source>
</evidence>
<keyword evidence="1" id="KW-0732">Signal</keyword>
<gene>
    <name evidence="3" type="ORF">QC761_710705</name>
</gene>
<dbReference type="RefSeq" id="XP_062728683.1">
    <property type="nucleotide sequence ID" value="XM_062882620.1"/>
</dbReference>
<dbReference type="Pfam" id="PF20183">
    <property type="entry name" value="DUF6546"/>
    <property type="match status" value="1"/>
</dbReference>
<evidence type="ECO:0000313" key="4">
    <source>
        <dbReference type="Proteomes" id="UP001322138"/>
    </source>
</evidence>
<feature type="domain" description="DUF6546" evidence="2">
    <location>
        <begin position="179"/>
        <end position="354"/>
    </location>
</feature>
<dbReference type="EMBL" id="JAFFGZ010000009">
    <property type="protein sequence ID" value="KAK4639707.1"/>
    <property type="molecule type" value="Genomic_DNA"/>
</dbReference>